<keyword evidence="2" id="KW-0732">Signal</keyword>
<feature type="signal peptide" evidence="2">
    <location>
        <begin position="1"/>
        <end position="23"/>
    </location>
</feature>
<dbReference type="EMBL" id="BMDD01000001">
    <property type="protein sequence ID" value="GGH72516.1"/>
    <property type="molecule type" value="Genomic_DNA"/>
</dbReference>
<feature type="chain" id="PRO_5046579213" description="Copper amine oxidase-like N-terminal domain-containing protein" evidence="2">
    <location>
        <begin position="24"/>
        <end position="316"/>
    </location>
</feature>
<dbReference type="SUPFAM" id="SSF55383">
    <property type="entry name" value="Copper amine oxidase, domain N"/>
    <property type="match status" value="1"/>
</dbReference>
<evidence type="ECO:0000256" key="2">
    <source>
        <dbReference type="SAM" id="SignalP"/>
    </source>
</evidence>
<reference evidence="5" key="1">
    <citation type="journal article" date="2019" name="Int. J. Syst. Evol. Microbiol.">
        <title>The Global Catalogue of Microorganisms (GCM) 10K type strain sequencing project: providing services to taxonomists for standard genome sequencing and annotation.</title>
        <authorList>
            <consortium name="The Broad Institute Genomics Platform"/>
            <consortium name="The Broad Institute Genome Sequencing Center for Infectious Disease"/>
            <person name="Wu L."/>
            <person name="Ma J."/>
        </authorList>
    </citation>
    <scope>NUCLEOTIDE SEQUENCE [LARGE SCALE GENOMIC DNA]</scope>
    <source>
        <strain evidence="5">CCM 8702</strain>
    </source>
</reference>
<proteinExistence type="predicted"/>
<dbReference type="Gene3D" id="3.30.457.10">
    <property type="entry name" value="Copper amine oxidase-like, N-terminal domain"/>
    <property type="match status" value="1"/>
</dbReference>
<sequence>MLKKRMLLIASLAFGLFASQASAAAMQVSVDGKSVSFNTNPIVQENVTMVQFAPIFRSLGISFSWNQQKQQITATKKGTQMILTLGSRTAYVNGTAVRMQRAPVSVNGNIFVPLRFVSEATGAKVDVSGSRISIASSRASVTPENQTPVAGGSSSGNGSSQSALSPSEDALTDYLYHYYDTLYTPDSGYEVDYAVVQEDDGSYSVTILLDNYEASGNLYAESKADPDILFDFTGEFALDLADTFGLDEVYVFVTLAMPLNGEPVDLPEEDLVELEDGSWMLMQTLFGGSYDFIEHYSEFHAFLDGGKTELLTAGEW</sequence>
<evidence type="ECO:0000313" key="4">
    <source>
        <dbReference type="EMBL" id="GGH72516.1"/>
    </source>
</evidence>
<feature type="region of interest" description="Disordered" evidence="1">
    <location>
        <begin position="138"/>
        <end position="166"/>
    </location>
</feature>
<name>A0ABQ1ZRZ5_9BACL</name>
<evidence type="ECO:0000256" key="1">
    <source>
        <dbReference type="SAM" id="MobiDB-lite"/>
    </source>
</evidence>
<dbReference type="Pfam" id="PF07833">
    <property type="entry name" value="Cu_amine_oxidN1"/>
    <property type="match status" value="1"/>
</dbReference>
<keyword evidence="5" id="KW-1185">Reference proteome</keyword>
<dbReference type="InterPro" id="IPR012854">
    <property type="entry name" value="Cu_amine_oxidase-like_N"/>
</dbReference>
<evidence type="ECO:0000259" key="3">
    <source>
        <dbReference type="Pfam" id="PF07833"/>
    </source>
</evidence>
<feature type="compositionally biased region" description="Low complexity" evidence="1">
    <location>
        <begin position="156"/>
        <end position="166"/>
    </location>
</feature>
<gene>
    <name evidence="4" type="ORF">GCM10007362_10720</name>
</gene>
<comment type="caution">
    <text evidence="4">The sequence shown here is derived from an EMBL/GenBank/DDBJ whole genome shotgun (WGS) entry which is preliminary data.</text>
</comment>
<evidence type="ECO:0000313" key="5">
    <source>
        <dbReference type="Proteomes" id="UP000605427"/>
    </source>
</evidence>
<dbReference type="Proteomes" id="UP000605427">
    <property type="component" value="Unassembled WGS sequence"/>
</dbReference>
<accession>A0ABQ1ZRZ5</accession>
<dbReference type="InterPro" id="IPR036582">
    <property type="entry name" value="Mao_N_sf"/>
</dbReference>
<organism evidence="4 5">
    <name type="scientific">Saccharibacillus endophyticus</name>
    <dbReference type="NCBI Taxonomy" id="2060666"/>
    <lineage>
        <taxon>Bacteria</taxon>
        <taxon>Bacillati</taxon>
        <taxon>Bacillota</taxon>
        <taxon>Bacilli</taxon>
        <taxon>Bacillales</taxon>
        <taxon>Paenibacillaceae</taxon>
        <taxon>Saccharibacillus</taxon>
    </lineage>
</organism>
<feature type="domain" description="Copper amine oxidase-like N-terminal" evidence="3">
    <location>
        <begin position="30"/>
        <end position="131"/>
    </location>
</feature>
<protein>
    <recommendedName>
        <fullName evidence="3">Copper amine oxidase-like N-terminal domain-containing protein</fullName>
    </recommendedName>
</protein>